<sequence>MATLHIEHPITDFATWKAAFDQFAGKRADAGVTEHRIHQPVDDPAYVVVQLDFPTVKQAQAFREFLETRVWATAANSPGLAGNPQARVLVTAA</sequence>
<evidence type="ECO:0000313" key="1">
    <source>
        <dbReference type="EMBL" id="SPE17444.1"/>
    </source>
</evidence>
<dbReference type="OrthoDB" id="1329448at2"/>
<gene>
    <name evidence="1" type="ORF">SBA5_100041</name>
</gene>
<proteinExistence type="predicted"/>
<protein>
    <recommendedName>
        <fullName evidence="3">ABM domain-containing protein</fullName>
    </recommendedName>
</protein>
<dbReference type="Proteomes" id="UP000239735">
    <property type="component" value="Unassembled WGS sequence"/>
</dbReference>
<accession>A0A2N9L336</accession>
<dbReference type="EMBL" id="OKRB01000002">
    <property type="protein sequence ID" value="SPE17444.1"/>
    <property type="molecule type" value="Genomic_DNA"/>
</dbReference>
<evidence type="ECO:0008006" key="3">
    <source>
        <dbReference type="Google" id="ProtNLM"/>
    </source>
</evidence>
<organism evidence="1 2">
    <name type="scientific">Candidatus Sulfuritelmatomonas gaucii</name>
    <dbReference type="NCBI Taxonomy" id="2043161"/>
    <lineage>
        <taxon>Bacteria</taxon>
        <taxon>Pseudomonadati</taxon>
        <taxon>Acidobacteriota</taxon>
        <taxon>Terriglobia</taxon>
        <taxon>Terriglobales</taxon>
        <taxon>Acidobacteriaceae</taxon>
        <taxon>Candidatus Sulfuritelmatomonas</taxon>
    </lineage>
</organism>
<dbReference type="AlphaFoldDB" id="A0A2N9L336"/>
<reference evidence="2" key="1">
    <citation type="submission" date="2018-02" db="EMBL/GenBank/DDBJ databases">
        <authorList>
            <person name="Hausmann B."/>
        </authorList>
    </citation>
    <scope>NUCLEOTIDE SEQUENCE [LARGE SCALE GENOMIC DNA]</scope>
    <source>
        <strain evidence="2">Peat soil MAG SbA5</strain>
    </source>
</reference>
<name>A0A2N9L336_9BACT</name>
<evidence type="ECO:0000313" key="2">
    <source>
        <dbReference type="Proteomes" id="UP000239735"/>
    </source>
</evidence>